<dbReference type="AlphaFoldDB" id="A0A9P7UG74"/>
<dbReference type="Proteomes" id="UP000699042">
    <property type="component" value="Unassembled WGS sequence"/>
</dbReference>
<dbReference type="EMBL" id="JAESDN010000002">
    <property type="protein sequence ID" value="KAG7055284.1"/>
    <property type="molecule type" value="Genomic_DNA"/>
</dbReference>
<comment type="caution">
    <text evidence="1">The sequence shown here is derived from an EMBL/GenBank/DDBJ whole genome shotgun (WGS) entry which is preliminary data.</text>
</comment>
<organism evidence="1 2">
    <name type="scientific">Colletotrichum scovillei</name>
    <dbReference type="NCBI Taxonomy" id="1209932"/>
    <lineage>
        <taxon>Eukaryota</taxon>
        <taxon>Fungi</taxon>
        <taxon>Dikarya</taxon>
        <taxon>Ascomycota</taxon>
        <taxon>Pezizomycotina</taxon>
        <taxon>Sordariomycetes</taxon>
        <taxon>Hypocreomycetidae</taxon>
        <taxon>Glomerellales</taxon>
        <taxon>Glomerellaceae</taxon>
        <taxon>Colletotrichum</taxon>
        <taxon>Colletotrichum acutatum species complex</taxon>
    </lineage>
</organism>
<evidence type="ECO:0000313" key="2">
    <source>
        <dbReference type="Proteomes" id="UP000699042"/>
    </source>
</evidence>
<evidence type="ECO:0000313" key="1">
    <source>
        <dbReference type="EMBL" id="KAG7055284.1"/>
    </source>
</evidence>
<keyword evidence="2" id="KW-1185">Reference proteome</keyword>
<proteinExistence type="predicted"/>
<accession>A0A9P7UG74</accession>
<name>A0A9P7UG74_9PEZI</name>
<reference evidence="1" key="1">
    <citation type="submission" date="2021-05" db="EMBL/GenBank/DDBJ databases">
        <title>Comparative genomics of three Colletotrichum scovillei strains and genetic complementation revealed genes involved fungal growth and virulence on chili pepper.</title>
        <authorList>
            <person name="Hsieh D.-K."/>
            <person name="Chuang S.-C."/>
            <person name="Chen C.-Y."/>
            <person name="Chao Y.-T."/>
            <person name="Lu M.-Y.J."/>
            <person name="Lee M.-H."/>
            <person name="Shih M.-C."/>
        </authorList>
    </citation>
    <scope>NUCLEOTIDE SEQUENCE</scope>
    <source>
        <strain evidence="1">Coll-153</strain>
    </source>
</reference>
<gene>
    <name evidence="1" type="ORF">JMJ77_007747</name>
</gene>
<sequence length="34" mass="3913">MSMSISDLVILRETFGKIVFSTRSQANRRIERIG</sequence>
<feature type="non-terminal residue" evidence="1">
    <location>
        <position position="34"/>
    </location>
</feature>
<protein>
    <submittedName>
        <fullName evidence="1">Uncharacterized protein</fullName>
    </submittedName>
</protein>